<dbReference type="GO" id="GO:0004497">
    <property type="term" value="F:monooxygenase activity"/>
    <property type="evidence" value="ECO:0007669"/>
    <property type="project" value="UniProtKB-KW"/>
</dbReference>
<keyword evidence="6" id="KW-0732">Signal</keyword>
<dbReference type="Pfam" id="PF01494">
    <property type="entry name" value="FAD_binding_3"/>
    <property type="match status" value="1"/>
</dbReference>
<sequence>MVVVCLILWFHQAGISAAVYERHPNEKYKKRSGKWTMALHWSIPHIQACLAPELFEQLKSVESNPWEEQDPKVVGNIPVINGRSGELLANIPMPSPKRIVRGKLRDLFNVDIDVHYGQALTDIQVGSNGITAIFNGGEMVVDGTVLIGADGVADIVNPESPETWVFQFTLSIWTDENPPTSQGERRHLFRSYLSTYCEPYRSVAAWLADDIDVGGESFHYWGNIAPWNNHDGRVTLAGDAAHPMVPFRAQGLNNALEDASLYVDAIKGVCYENKDLKTNIRAYDESVYRRGKADINLSNDQMFSYHHWDSVMGGPLMRNGYSKNQ</sequence>
<feature type="domain" description="FAD-binding" evidence="7">
    <location>
        <begin position="229"/>
        <end position="261"/>
    </location>
</feature>
<keyword evidence="3" id="KW-0274">FAD</keyword>
<dbReference type="AlphaFoldDB" id="A0A9W4KI71"/>
<dbReference type="GO" id="GO:0071949">
    <property type="term" value="F:FAD binding"/>
    <property type="evidence" value="ECO:0007669"/>
    <property type="project" value="InterPro"/>
</dbReference>
<dbReference type="EMBL" id="CAJVRC010000880">
    <property type="protein sequence ID" value="CAG8903149.1"/>
    <property type="molecule type" value="Genomic_DNA"/>
</dbReference>
<name>A0A9W4KI71_9EURO</name>
<keyword evidence="5" id="KW-0503">Monooxygenase</keyword>
<proteinExistence type="predicted"/>
<feature type="signal peptide" evidence="6">
    <location>
        <begin position="1"/>
        <end position="17"/>
    </location>
</feature>
<organism evidence="8 9">
    <name type="scientific">Penicillium egyptiacum</name>
    <dbReference type="NCBI Taxonomy" id="1303716"/>
    <lineage>
        <taxon>Eukaryota</taxon>
        <taxon>Fungi</taxon>
        <taxon>Dikarya</taxon>
        <taxon>Ascomycota</taxon>
        <taxon>Pezizomycotina</taxon>
        <taxon>Eurotiomycetes</taxon>
        <taxon>Eurotiomycetidae</taxon>
        <taxon>Eurotiales</taxon>
        <taxon>Aspergillaceae</taxon>
        <taxon>Penicillium</taxon>
    </lineage>
</organism>
<keyword evidence="4" id="KW-0560">Oxidoreductase</keyword>
<dbReference type="InterPro" id="IPR002938">
    <property type="entry name" value="FAD-bd"/>
</dbReference>
<evidence type="ECO:0000256" key="2">
    <source>
        <dbReference type="ARBA" id="ARBA00022630"/>
    </source>
</evidence>
<dbReference type="InterPro" id="IPR036188">
    <property type="entry name" value="FAD/NAD-bd_sf"/>
</dbReference>
<evidence type="ECO:0000256" key="3">
    <source>
        <dbReference type="ARBA" id="ARBA00022827"/>
    </source>
</evidence>
<comment type="cofactor">
    <cofactor evidence="1">
        <name>FAD</name>
        <dbReference type="ChEBI" id="CHEBI:57692"/>
    </cofactor>
</comment>
<reference evidence="8" key="1">
    <citation type="submission" date="2021-07" db="EMBL/GenBank/DDBJ databases">
        <authorList>
            <person name="Branca A.L. A."/>
        </authorList>
    </citation>
    <scope>NUCLEOTIDE SEQUENCE</scope>
</reference>
<dbReference type="PANTHER" id="PTHR47178">
    <property type="entry name" value="MONOOXYGENASE, FAD-BINDING"/>
    <property type="match status" value="1"/>
</dbReference>
<evidence type="ECO:0000256" key="4">
    <source>
        <dbReference type="ARBA" id="ARBA00023002"/>
    </source>
</evidence>
<accession>A0A9W4KI71</accession>
<keyword evidence="9" id="KW-1185">Reference proteome</keyword>
<evidence type="ECO:0000256" key="5">
    <source>
        <dbReference type="ARBA" id="ARBA00023033"/>
    </source>
</evidence>
<gene>
    <name evidence="8" type="ORF">PEGY_LOCUS7129</name>
</gene>
<dbReference type="Proteomes" id="UP001154252">
    <property type="component" value="Unassembled WGS sequence"/>
</dbReference>
<keyword evidence="2" id="KW-0285">Flavoprotein</keyword>
<evidence type="ECO:0000313" key="9">
    <source>
        <dbReference type="Proteomes" id="UP001154252"/>
    </source>
</evidence>
<comment type="caution">
    <text evidence="8">The sequence shown here is derived from an EMBL/GenBank/DDBJ whole genome shotgun (WGS) entry which is preliminary data.</text>
</comment>
<dbReference type="Gene3D" id="3.50.50.60">
    <property type="entry name" value="FAD/NAD(P)-binding domain"/>
    <property type="match status" value="2"/>
</dbReference>
<dbReference type="SUPFAM" id="SSF51905">
    <property type="entry name" value="FAD/NAD(P)-binding domain"/>
    <property type="match status" value="1"/>
</dbReference>
<dbReference type="OrthoDB" id="47494at2759"/>
<feature type="chain" id="PRO_5040953104" description="FAD-binding domain-containing protein" evidence="6">
    <location>
        <begin position="18"/>
        <end position="325"/>
    </location>
</feature>
<evidence type="ECO:0000259" key="7">
    <source>
        <dbReference type="Pfam" id="PF01494"/>
    </source>
</evidence>
<evidence type="ECO:0000256" key="1">
    <source>
        <dbReference type="ARBA" id="ARBA00001974"/>
    </source>
</evidence>
<dbReference type="PANTHER" id="PTHR47178:SF3">
    <property type="entry name" value="FAD-BINDING DOMAIN-CONTAINING PROTEIN"/>
    <property type="match status" value="1"/>
</dbReference>
<evidence type="ECO:0000256" key="6">
    <source>
        <dbReference type="SAM" id="SignalP"/>
    </source>
</evidence>
<protein>
    <recommendedName>
        <fullName evidence="7">FAD-binding domain-containing protein</fullName>
    </recommendedName>
</protein>
<evidence type="ECO:0000313" key="8">
    <source>
        <dbReference type="EMBL" id="CAG8903149.1"/>
    </source>
</evidence>